<organism evidence="10 11">
    <name type="scientific">Paramecium pentaurelia</name>
    <dbReference type="NCBI Taxonomy" id="43138"/>
    <lineage>
        <taxon>Eukaryota</taxon>
        <taxon>Sar</taxon>
        <taxon>Alveolata</taxon>
        <taxon>Ciliophora</taxon>
        <taxon>Intramacronucleata</taxon>
        <taxon>Oligohymenophorea</taxon>
        <taxon>Peniculida</taxon>
        <taxon>Parameciidae</taxon>
        <taxon>Paramecium</taxon>
    </lineage>
</organism>
<dbReference type="EMBL" id="CAJJDO010000005">
    <property type="protein sequence ID" value="CAD8136706.1"/>
    <property type="molecule type" value="Genomic_DNA"/>
</dbReference>
<name>A0A8S1S8X6_9CILI</name>
<reference evidence="10" key="1">
    <citation type="submission" date="2021-01" db="EMBL/GenBank/DDBJ databases">
        <authorList>
            <consortium name="Genoscope - CEA"/>
            <person name="William W."/>
        </authorList>
    </citation>
    <scope>NUCLEOTIDE SEQUENCE</scope>
</reference>
<dbReference type="OrthoDB" id="311829at2759"/>
<comment type="subcellular location">
    <subcellularLocation>
        <location evidence="1">Nucleus</location>
    </subcellularLocation>
</comment>
<keyword evidence="5" id="KW-0539">Nucleus</keyword>
<dbReference type="PROSITE" id="PS50157">
    <property type="entry name" value="ZINC_FINGER_C2H2_2"/>
    <property type="match status" value="1"/>
</dbReference>
<keyword evidence="4" id="KW-0862">Zinc</keyword>
<dbReference type="PANTHER" id="PTHR23215:SF0">
    <property type="entry name" value="BUB3-INTERACTING AND GLEBS MOTIF-CONTAINING PROTEIN ZNF207"/>
    <property type="match status" value="1"/>
</dbReference>
<dbReference type="PROSITE" id="PS00028">
    <property type="entry name" value="ZINC_FINGER_C2H2_1"/>
    <property type="match status" value="1"/>
</dbReference>
<dbReference type="CDD" id="cd20908">
    <property type="entry name" value="SUF4-like"/>
    <property type="match status" value="1"/>
</dbReference>
<dbReference type="InterPro" id="IPR013087">
    <property type="entry name" value="Znf_C2H2_type"/>
</dbReference>
<evidence type="ECO:0000256" key="7">
    <source>
        <dbReference type="SAM" id="Coils"/>
    </source>
</evidence>
<evidence type="ECO:0000313" key="10">
    <source>
        <dbReference type="EMBL" id="CAD8136706.1"/>
    </source>
</evidence>
<comment type="caution">
    <text evidence="10">The sequence shown here is derived from an EMBL/GenBank/DDBJ whole genome shotgun (WGS) entry which is preliminary data.</text>
</comment>
<evidence type="ECO:0000256" key="4">
    <source>
        <dbReference type="ARBA" id="ARBA00022833"/>
    </source>
</evidence>
<evidence type="ECO:0000256" key="1">
    <source>
        <dbReference type="ARBA" id="ARBA00004123"/>
    </source>
</evidence>
<dbReference type="PANTHER" id="PTHR23215">
    <property type="entry name" value="ZINC FINGER PROTEIN 207"/>
    <property type="match status" value="1"/>
</dbReference>
<sequence>MSMYQEYNLNKNYYQYLFKMGRKNRDLSYLKPFCFYCDKTFKNEVYLHQHQKAKHFTCQRCFKKFSSCDSLKNHVESAHHEVLTKIPNATGDRSDIKNKIFGMQGVPRVEIEKRIRKGAEEYWTKILSAQYQQRRKENKQRIKQNKLVAKQENLQEIRQENEQEEINQYEYNPEAKPISFDLDFDQLPKQ</sequence>
<evidence type="ECO:0000256" key="8">
    <source>
        <dbReference type="SAM" id="MobiDB-lite"/>
    </source>
</evidence>
<dbReference type="AlphaFoldDB" id="A0A8S1S8X6"/>
<dbReference type="SMART" id="SM00355">
    <property type="entry name" value="ZnF_C2H2"/>
    <property type="match status" value="2"/>
</dbReference>
<evidence type="ECO:0000313" key="11">
    <source>
        <dbReference type="Proteomes" id="UP000689195"/>
    </source>
</evidence>
<feature type="coiled-coil region" evidence="7">
    <location>
        <begin position="140"/>
        <end position="167"/>
    </location>
</feature>
<dbReference type="GO" id="GO:0005634">
    <property type="term" value="C:nucleus"/>
    <property type="evidence" value="ECO:0007669"/>
    <property type="project" value="UniProtKB-SubCell"/>
</dbReference>
<proteinExistence type="predicted"/>
<evidence type="ECO:0000256" key="2">
    <source>
        <dbReference type="ARBA" id="ARBA00022723"/>
    </source>
</evidence>
<dbReference type="Proteomes" id="UP000689195">
    <property type="component" value="Unassembled WGS sequence"/>
</dbReference>
<feature type="domain" description="C2H2-type" evidence="9">
    <location>
        <begin position="56"/>
        <end position="79"/>
    </location>
</feature>
<gene>
    <name evidence="10" type="ORF">PPENT_87.1.T0050285</name>
</gene>
<feature type="region of interest" description="Disordered" evidence="8">
    <location>
        <begin position="168"/>
        <end position="190"/>
    </location>
</feature>
<keyword evidence="3 6" id="KW-0863">Zinc-finger</keyword>
<keyword evidence="7" id="KW-0175">Coiled coil</keyword>
<evidence type="ECO:0000256" key="5">
    <source>
        <dbReference type="ARBA" id="ARBA00023242"/>
    </source>
</evidence>
<accession>A0A8S1S8X6</accession>
<keyword evidence="11" id="KW-1185">Reference proteome</keyword>
<dbReference type="GO" id="GO:0008270">
    <property type="term" value="F:zinc ion binding"/>
    <property type="evidence" value="ECO:0007669"/>
    <property type="project" value="UniProtKB-KW"/>
</dbReference>
<evidence type="ECO:0000256" key="6">
    <source>
        <dbReference type="PROSITE-ProRule" id="PRU00042"/>
    </source>
</evidence>
<protein>
    <recommendedName>
        <fullName evidence="9">C2H2-type domain-containing protein</fullName>
    </recommendedName>
</protein>
<keyword evidence="2" id="KW-0479">Metal-binding</keyword>
<evidence type="ECO:0000259" key="9">
    <source>
        <dbReference type="PROSITE" id="PS50157"/>
    </source>
</evidence>
<evidence type="ECO:0000256" key="3">
    <source>
        <dbReference type="ARBA" id="ARBA00022771"/>
    </source>
</evidence>